<evidence type="ECO:0000313" key="2">
    <source>
        <dbReference type="Proteomes" id="UP001157502"/>
    </source>
</evidence>
<protein>
    <submittedName>
        <fullName evidence="1">Uncharacterized protein</fullName>
    </submittedName>
</protein>
<proteinExistence type="predicted"/>
<sequence>YISFCYDRFKYIKCETENTPTVSLHTLLVSLVYCTRPQLVCGQQREMALTTTVLVLVFTLLYVSVELGQDDWGVTYSPQSICVLKGSTVELSCTYKYPSGPKVNETFWFTKEMPQNTYVNLLTDPNYSGRVTYCNYTSNHDNNNNTMRITDLRETDSAEYKFTFITGQPGGKWIGKPGVILHVTDLQVNMTPSTVTEGQTVTLTCITSCTLTGNPTYIWYKKNVTSPKASGQSYRITNITSEDSGEYYCVAGNTFGLVNSSTVFINVQYGSRNPSVSVSPSGEIVEGSSVTLTCSSDANPPVYNYTWYKKNVTSPKASGQSYSITNITSEDSGDYYCVAENVIGSNNSTGLIFITASPVKQYILIPVLVGITVAVLVLIFCLSGFIWFRKKTPKSVSDTRDKSDSGQGNSHPTYDNISRVGETSKRNDQQEEMQYASVNFDLAKTQDVPLYDNAQPPEQEEEVQYAAVKFNPPSAATKPSTGVAEEESPVLYSTVNTPRTKTRQGAGKQTAY</sequence>
<comment type="caution">
    <text evidence="1">The sequence shown here is derived from an EMBL/GenBank/DDBJ whole genome shotgun (WGS) entry which is preliminary data.</text>
</comment>
<name>A0ACC2GDG8_DALPE</name>
<reference evidence="1" key="1">
    <citation type="submission" date="2021-05" db="EMBL/GenBank/DDBJ databases">
        <authorList>
            <person name="Pan Q."/>
            <person name="Jouanno E."/>
            <person name="Zahm M."/>
            <person name="Klopp C."/>
            <person name="Cabau C."/>
            <person name="Louis A."/>
            <person name="Berthelot C."/>
            <person name="Parey E."/>
            <person name="Roest Crollius H."/>
            <person name="Montfort J."/>
            <person name="Robinson-Rechavi M."/>
            <person name="Bouchez O."/>
            <person name="Lampietro C."/>
            <person name="Lopez Roques C."/>
            <person name="Donnadieu C."/>
            <person name="Postlethwait J."/>
            <person name="Bobe J."/>
            <person name="Dillon D."/>
            <person name="Chandos A."/>
            <person name="von Hippel F."/>
            <person name="Guiguen Y."/>
        </authorList>
    </citation>
    <scope>NUCLEOTIDE SEQUENCE</scope>
    <source>
        <strain evidence="1">YG-Jan2019</strain>
    </source>
</reference>
<evidence type="ECO:0000313" key="1">
    <source>
        <dbReference type="EMBL" id="KAJ8001590.1"/>
    </source>
</evidence>
<dbReference type="Proteomes" id="UP001157502">
    <property type="component" value="Chromosome 14"/>
</dbReference>
<gene>
    <name evidence="1" type="ORF">DPEC_G00171050</name>
</gene>
<accession>A0ACC2GDG8</accession>
<keyword evidence="2" id="KW-1185">Reference proteome</keyword>
<dbReference type="EMBL" id="CM055741">
    <property type="protein sequence ID" value="KAJ8001590.1"/>
    <property type="molecule type" value="Genomic_DNA"/>
</dbReference>
<feature type="non-terminal residue" evidence="1">
    <location>
        <position position="1"/>
    </location>
</feature>
<organism evidence="1 2">
    <name type="scientific">Dallia pectoralis</name>
    <name type="common">Alaska blackfish</name>
    <dbReference type="NCBI Taxonomy" id="75939"/>
    <lineage>
        <taxon>Eukaryota</taxon>
        <taxon>Metazoa</taxon>
        <taxon>Chordata</taxon>
        <taxon>Craniata</taxon>
        <taxon>Vertebrata</taxon>
        <taxon>Euteleostomi</taxon>
        <taxon>Actinopterygii</taxon>
        <taxon>Neopterygii</taxon>
        <taxon>Teleostei</taxon>
        <taxon>Protacanthopterygii</taxon>
        <taxon>Esociformes</taxon>
        <taxon>Umbridae</taxon>
        <taxon>Dallia</taxon>
    </lineage>
</organism>